<dbReference type="RefSeq" id="WP_080800811.1">
    <property type="nucleotide sequence ID" value="NZ_LT828541.1"/>
</dbReference>
<evidence type="ECO:0008006" key="3">
    <source>
        <dbReference type="Google" id="ProtNLM"/>
    </source>
</evidence>
<dbReference type="NCBIfam" id="TIGR03912">
    <property type="entry name" value="PylS_Nterm"/>
    <property type="match status" value="1"/>
</dbReference>
<dbReference type="STRING" id="1246637.MTBBW1_420013"/>
<proteinExistence type="predicted"/>
<accession>A0A1W1HH93</accession>
<name>A0A1W1HH93_9BACT</name>
<dbReference type="OrthoDB" id="5419998at2"/>
<dbReference type="GO" id="GO:0004812">
    <property type="term" value="F:aminoacyl-tRNA ligase activity"/>
    <property type="evidence" value="ECO:0007669"/>
    <property type="project" value="InterPro"/>
</dbReference>
<reference evidence="1 2" key="1">
    <citation type="submission" date="2017-03" db="EMBL/GenBank/DDBJ databases">
        <authorList>
            <person name="Afonso C.L."/>
            <person name="Miller P.J."/>
            <person name="Scott M.A."/>
            <person name="Spackman E."/>
            <person name="Goraichik I."/>
            <person name="Dimitrov K.M."/>
            <person name="Suarez D.L."/>
            <person name="Swayne D.E."/>
        </authorList>
    </citation>
    <scope>NUCLEOTIDE SEQUENCE [LARGE SCALE GENOMIC DNA]</scope>
    <source>
        <strain evidence="1">PRJEB14757</strain>
    </source>
</reference>
<organism evidence="1 2">
    <name type="scientific">Desulfamplus magnetovallimortis</name>
    <dbReference type="NCBI Taxonomy" id="1246637"/>
    <lineage>
        <taxon>Bacteria</taxon>
        <taxon>Pseudomonadati</taxon>
        <taxon>Thermodesulfobacteriota</taxon>
        <taxon>Desulfobacteria</taxon>
        <taxon>Desulfobacterales</taxon>
        <taxon>Desulfobacteraceae</taxon>
        <taxon>Desulfamplus</taxon>
    </lineage>
</organism>
<dbReference type="EMBL" id="FWEV01000284">
    <property type="protein sequence ID" value="SLM31748.1"/>
    <property type="molecule type" value="Genomic_DNA"/>
</dbReference>
<dbReference type="Proteomes" id="UP000191931">
    <property type="component" value="Unassembled WGS sequence"/>
</dbReference>
<evidence type="ECO:0000313" key="1">
    <source>
        <dbReference type="EMBL" id="SLM31748.1"/>
    </source>
</evidence>
<evidence type="ECO:0000313" key="2">
    <source>
        <dbReference type="Proteomes" id="UP000191931"/>
    </source>
</evidence>
<dbReference type="InterPro" id="IPR023878">
    <property type="entry name" value="Pyrrolysyl-tRNA_ligase_N"/>
</dbReference>
<keyword evidence="2" id="KW-1185">Reference proteome</keyword>
<protein>
    <recommendedName>
        <fullName evidence="3">Pyrrolysyl-tRNA synthetase, N-terminal region</fullName>
    </recommendedName>
</protein>
<gene>
    <name evidence="1" type="ORF">MTBBW1_420013</name>
</gene>
<sequence length="117" mass="13647">MSSAKNSVKTKTRKRYYRKRIELFRLIDKIKLWPSRTGVLHGIKTIEKKGNIAIITTHCNKTFEVNNSRNSRAARLLRNKIFNKVCGTCKIPEWKLEKFDATRFSRKSGSFLNQTNA</sequence>
<dbReference type="AlphaFoldDB" id="A0A1W1HH93"/>